<feature type="compositionally biased region" description="Low complexity" evidence="1">
    <location>
        <begin position="202"/>
        <end position="234"/>
    </location>
</feature>
<evidence type="ECO:0000313" key="2">
    <source>
        <dbReference type="EMBL" id="KAK3678490.1"/>
    </source>
</evidence>
<reference evidence="2" key="1">
    <citation type="submission" date="2023-07" db="EMBL/GenBank/DDBJ databases">
        <title>Black Yeasts Isolated from many extreme environments.</title>
        <authorList>
            <person name="Coleine C."/>
            <person name="Stajich J.E."/>
            <person name="Selbmann L."/>
        </authorList>
    </citation>
    <scope>NUCLEOTIDE SEQUENCE</scope>
    <source>
        <strain evidence="2">CCFEE 5485</strain>
    </source>
</reference>
<proteinExistence type="predicted"/>
<keyword evidence="3" id="KW-1185">Reference proteome</keyword>
<evidence type="ECO:0000256" key="1">
    <source>
        <dbReference type="SAM" id="MobiDB-lite"/>
    </source>
</evidence>
<feature type="region of interest" description="Disordered" evidence="1">
    <location>
        <begin position="184"/>
        <end position="239"/>
    </location>
</feature>
<accession>A0AAE0WVT5</accession>
<dbReference type="EMBL" id="JAUTXT010000004">
    <property type="protein sequence ID" value="KAK3678490.1"/>
    <property type="molecule type" value="Genomic_DNA"/>
</dbReference>
<evidence type="ECO:0000313" key="3">
    <source>
        <dbReference type="Proteomes" id="UP001274830"/>
    </source>
</evidence>
<sequence>MGDIPQWGYQAWQGGIGELGVEWNYCNQEWAICSPQPQACAFTGICNNCAGYLAKPFKSASCCQSATPQPCFESVLAGANNNANLATPSSAPVTITDPNLSVCATALSGLSACEAATSSFTDLDASVQASCLCYNSGGSFAASVFDGPWSSCVAWAQTADTTDYPALSSAMGFCSSFAGQNQAQQSPGATGGSGGSAGTGGVSQASKTSASPGSTQQTSAPQTSAAGSTASASQKVATSGGRKLKRSGFQVLVLVSVAMLFRA</sequence>
<feature type="compositionally biased region" description="Gly residues" evidence="1">
    <location>
        <begin position="189"/>
        <end position="201"/>
    </location>
</feature>
<gene>
    <name evidence="2" type="ORF">LTR78_001787</name>
</gene>
<protein>
    <submittedName>
        <fullName evidence="2">Uncharacterized protein</fullName>
    </submittedName>
</protein>
<comment type="caution">
    <text evidence="2">The sequence shown here is derived from an EMBL/GenBank/DDBJ whole genome shotgun (WGS) entry which is preliminary data.</text>
</comment>
<dbReference type="AlphaFoldDB" id="A0AAE0WVT5"/>
<organism evidence="2 3">
    <name type="scientific">Recurvomyces mirabilis</name>
    <dbReference type="NCBI Taxonomy" id="574656"/>
    <lineage>
        <taxon>Eukaryota</taxon>
        <taxon>Fungi</taxon>
        <taxon>Dikarya</taxon>
        <taxon>Ascomycota</taxon>
        <taxon>Pezizomycotina</taxon>
        <taxon>Dothideomycetes</taxon>
        <taxon>Dothideomycetidae</taxon>
        <taxon>Mycosphaerellales</taxon>
        <taxon>Teratosphaeriaceae</taxon>
        <taxon>Recurvomyces</taxon>
    </lineage>
</organism>
<dbReference type="Proteomes" id="UP001274830">
    <property type="component" value="Unassembled WGS sequence"/>
</dbReference>
<name>A0AAE0WVT5_9PEZI</name>